<keyword evidence="1" id="KW-0472">Membrane</keyword>
<evidence type="ECO:0000259" key="2">
    <source>
        <dbReference type="Pfam" id="PF26616"/>
    </source>
</evidence>
<keyword evidence="1" id="KW-1133">Transmembrane helix</keyword>
<dbReference type="OrthoDB" id="1046782at2759"/>
<dbReference type="Proteomes" id="UP000054383">
    <property type="component" value="Unassembled WGS sequence"/>
</dbReference>
<sequence>MSTVPPASKAAEPWEGWERYPANLSPSICSPFVHDLDFLREQLSQDSSRLFIDDDCIRIRVIEVGVREFTIKTTRALENYILETYNFDGIRIFMVLQQSSWGPLTITSEAARKLFSSLAVFPEFLTILNTFGQRTCLESDNHGSFQTVSQTQPESYECAYHLRHVEEHGREEERDNPWSIRQMGVYHKHETNPKSHIFILVNPPKHLRTRLTGLLTKPNVNPSWIDIHMVFFSSLSRNWPSYVSWVDEKFQEVKLKVYSATNSYAPDTKSRQKPDISMSDAQNVEFIRNNICDAKRYLSSNYTVINAINDIISYMHTQPAGVNDHTQPKPTTTRGNQHITTHLNLATEQTQRLSVILETLESTSALVHNMSEVRSLEALEQNAYITTEVSQQTQAGNQITLEIAKKAYKDAHTLKMITIVTLVYLPASFIAQFLSAGYVTLSKEPTRGKKSLHVSEEIVIFIVLTIVFLVVTLGAWLLMERRHIIIDEEKCDALLAKP</sequence>
<keyword evidence="1" id="KW-0812">Transmembrane</keyword>
<name>A0A0U1M902_TALIS</name>
<evidence type="ECO:0000256" key="1">
    <source>
        <dbReference type="SAM" id="Phobius"/>
    </source>
</evidence>
<dbReference type="STRING" id="28573.A0A0U1M902"/>
<dbReference type="OMA" id="NWRWCIR"/>
<accession>A0A0U1M902</accession>
<proteinExistence type="predicted"/>
<feature type="domain" description="CorA-like transporter" evidence="2">
    <location>
        <begin position="15"/>
        <end position="254"/>
    </location>
</feature>
<dbReference type="EMBL" id="CVMT01000009">
    <property type="protein sequence ID" value="CRG91396.1"/>
    <property type="molecule type" value="Genomic_DNA"/>
</dbReference>
<organism evidence="3 4">
    <name type="scientific">Talaromyces islandicus</name>
    <name type="common">Penicillium islandicum</name>
    <dbReference type="NCBI Taxonomy" id="28573"/>
    <lineage>
        <taxon>Eukaryota</taxon>
        <taxon>Fungi</taxon>
        <taxon>Dikarya</taxon>
        <taxon>Ascomycota</taxon>
        <taxon>Pezizomycotina</taxon>
        <taxon>Eurotiomycetes</taxon>
        <taxon>Eurotiomycetidae</taxon>
        <taxon>Eurotiales</taxon>
        <taxon>Trichocomaceae</taxon>
        <taxon>Talaromyces</taxon>
        <taxon>Talaromyces sect. Islandici</taxon>
    </lineage>
</organism>
<evidence type="ECO:0000313" key="4">
    <source>
        <dbReference type="Proteomes" id="UP000054383"/>
    </source>
</evidence>
<gene>
    <name evidence="3" type="ORF">PISL3812_08444</name>
</gene>
<feature type="transmembrane region" description="Helical" evidence="1">
    <location>
        <begin position="458"/>
        <end position="478"/>
    </location>
</feature>
<dbReference type="Gene3D" id="1.20.58.340">
    <property type="entry name" value="Magnesium transport protein CorA, transmembrane region"/>
    <property type="match status" value="1"/>
</dbReference>
<evidence type="ECO:0000313" key="3">
    <source>
        <dbReference type="EMBL" id="CRG91396.1"/>
    </source>
</evidence>
<keyword evidence="4" id="KW-1185">Reference proteome</keyword>
<dbReference type="AlphaFoldDB" id="A0A0U1M902"/>
<feature type="transmembrane region" description="Helical" evidence="1">
    <location>
        <begin position="416"/>
        <end position="438"/>
    </location>
</feature>
<reference evidence="3 4" key="1">
    <citation type="submission" date="2015-04" db="EMBL/GenBank/DDBJ databases">
        <authorList>
            <person name="Syromyatnikov M.Y."/>
            <person name="Popov V.N."/>
        </authorList>
    </citation>
    <scope>NUCLEOTIDE SEQUENCE [LARGE SCALE GENOMIC DNA]</scope>
    <source>
        <strain evidence="3">WF-38-12</strain>
    </source>
</reference>
<dbReference type="Pfam" id="PF26616">
    <property type="entry name" value="CorA-like"/>
    <property type="match status" value="1"/>
</dbReference>
<dbReference type="InterPro" id="IPR058257">
    <property type="entry name" value="CorA-like_dom"/>
</dbReference>
<protein>
    <recommendedName>
        <fullName evidence="2">CorA-like transporter domain-containing protein</fullName>
    </recommendedName>
</protein>